<proteinExistence type="predicted"/>
<sequence length="150" mass="17272">MLAFIFTWLILTNAERCQPMYILLPTQVPRSLELSQEPLFQEPIETIQFIKDPAKVYTPNEFFGEVHKFIIGVQQFVQHPPTSLYSAFNQLQSNGKKNHQKQKPVKHKLVLDPFGNISFTLGWSANLQVFNSIGFSKTRSLVNYNAWTKG</sequence>
<dbReference type="GeneID" id="108036948"/>
<dbReference type="OrthoDB" id="7832357at2759"/>
<organism evidence="1">
    <name type="scientific">Drosophila rhopaloa</name>
    <name type="common">Fruit fly</name>
    <dbReference type="NCBI Taxonomy" id="1041015"/>
    <lineage>
        <taxon>Eukaryota</taxon>
        <taxon>Metazoa</taxon>
        <taxon>Ecdysozoa</taxon>
        <taxon>Arthropoda</taxon>
        <taxon>Hexapoda</taxon>
        <taxon>Insecta</taxon>
        <taxon>Pterygota</taxon>
        <taxon>Neoptera</taxon>
        <taxon>Endopterygota</taxon>
        <taxon>Diptera</taxon>
        <taxon>Brachycera</taxon>
        <taxon>Muscomorpha</taxon>
        <taxon>Ephydroidea</taxon>
        <taxon>Drosophilidae</taxon>
        <taxon>Drosophila</taxon>
        <taxon>Sophophora</taxon>
    </lineage>
</organism>
<evidence type="ECO:0000313" key="1">
    <source>
        <dbReference type="RefSeq" id="XP_016968849.1"/>
    </source>
</evidence>
<protein>
    <submittedName>
        <fullName evidence="1">Uncharacterized protein LOC108036948</fullName>
    </submittedName>
</protein>
<gene>
    <name evidence="1" type="primary">LOC108036948</name>
</gene>
<reference evidence="1" key="1">
    <citation type="submission" date="2025-08" db="UniProtKB">
        <authorList>
            <consortium name="RefSeq"/>
        </authorList>
    </citation>
    <scope>IDENTIFICATION</scope>
</reference>
<accession>A0A6P4DXN3</accession>
<dbReference type="RefSeq" id="XP_016968849.2">
    <property type="nucleotide sequence ID" value="XM_017113360.2"/>
</dbReference>
<dbReference type="AlphaFoldDB" id="A0A6P4DXN3"/>
<dbReference type="RefSeq" id="XP_016968849.1">
    <property type="nucleotide sequence ID" value="XM_017113360.1"/>
</dbReference>
<name>A0A6P4DXN3_DRORH</name>